<dbReference type="EMBL" id="ARYL01000004">
    <property type="protein sequence ID" value="KDA03758.1"/>
    <property type="molecule type" value="Genomic_DNA"/>
</dbReference>
<protein>
    <submittedName>
        <fullName evidence="1">Putative lipoprotein</fullName>
    </submittedName>
</protein>
<reference evidence="1 2" key="1">
    <citation type="journal article" date="2014" name="Antonie Van Leeuwenhoek">
        <title>Hyphomonas beringensis sp. nov. and Hyphomonas chukchiensis sp. nov., isolated from surface seawater of the Bering Sea and Chukchi Sea.</title>
        <authorList>
            <person name="Li C."/>
            <person name="Lai Q."/>
            <person name="Li G."/>
            <person name="Dong C."/>
            <person name="Wang J."/>
            <person name="Liao Y."/>
            <person name="Shao Z."/>
        </authorList>
    </citation>
    <scope>NUCLEOTIDE SEQUENCE [LARGE SCALE GENOMIC DNA]</scope>
    <source>
        <strain evidence="1 2">SCH89</strain>
    </source>
</reference>
<gene>
    <name evidence="1" type="ORF">HOC_04737</name>
</gene>
<evidence type="ECO:0000313" key="1">
    <source>
        <dbReference type="EMBL" id="KDA03758.1"/>
    </source>
</evidence>
<keyword evidence="2" id="KW-1185">Reference proteome</keyword>
<proteinExistence type="predicted"/>
<dbReference type="Proteomes" id="UP000024942">
    <property type="component" value="Unassembled WGS sequence"/>
</dbReference>
<organism evidence="1 2">
    <name type="scientific">Hyphomonas oceanitis SCH89</name>
    <dbReference type="NCBI Taxonomy" id="1280953"/>
    <lineage>
        <taxon>Bacteria</taxon>
        <taxon>Pseudomonadati</taxon>
        <taxon>Pseudomonadota</taxon>
        <taxon>Alphaproteobacteria</taxon>
        <taxon>Hyphomonadales</taxon>
        <taxon>Hyphomonadaceae</taxon>
        <taxon>Hyphomonas</taxon>
    </lineage>
</organism>
<comment type="caution">
    <text evidence="1">The sequence shown here is derived from an EMBL/GenBank/DDBJ whole genome shotgun (WGS) entry which is preliminary data.</text>
</comment>
<accession>A0A059GBA3</accession>
<keyword evidence="1" id="KW-0449">Lipoprotein</keyword>
<dbReference type="AlphaFoldDB" id="A0A059GBA3"/>
<name>A0A059GBA3_9PROT</name>
<evidence type="ECO:0000313" key="2">
    <source>
        <dbReference type="Proteomes" id="UP000024942"/>
    </source>
</evidence>
<sequence>MMPGETTVESGLSHNQSALRKVSAEYSDSAAEQGWVEASGGLAGFADMLINGRGDAPDDYATRIGAATNAPAIVLSRISADSEAARTGLASVSQEAKAVLNSAAADAATRTDVMSYERALVRAQTAYRNFQSALSTVAARSDMDMDTAPVDAELSDFADTIDSARKTADKLADKYASLNSIVG</sequence>
<dbReference type="eggNOG" id="ENOG50302PZ">
    <property type="taxonomic scope" value="Bacteria"/>
</dbReference>
<dbReference type="PATRIC" id="fig|1280953.3.peg.957"/>